<organism evidence="2 3">
    <name type="scientific">Lactuca saligna</name>
    <name type="common">Willowleaf lettuce</name>
    <dbReference type="NCBI Taxonomy" id="75948"/>
    <lineage>
        <taxon>Eukaryota</taxon>
        <taxon>Viridiplantae</taxon>
        <taxon>Streptophyta</taxon>
        <taxon>Embryophyta</taxon>
        <taxon>Tracheophyta</taxon>
        <taxon>Spermatophyta</taxon>
        <taxon>Magnoliopsida</taxon>
        <taxon>eudicotyledons</taxon>
        <taxon>Gunneridae</taxon>
        <taxon>Pentapetalae</taxon>
        <taxon>asterids</taxon>
        <taxon>campanulids</taxon>
        <taxon>Asterales</taxon>
        <taxon>Asteraceae</taxon>
        <taxon>Cichorioideae</taxon>
        <taxon>Cichorieae</taxon>
        <taxon>Lactucinae</taxon>
        <taxon>Lactuca</taxon>
    </lineage>
</organism>
<feature type="region of interest" description="Disordered" evidence="1">
    <location>
        <begin position="40"/>
        <end position="61"/>
    </location>
</feature>
<evidence type="ECO:0000313" key="3">
    <source>
        <dbReference type="Proteomes" id="UP001177003"/>
    </source>
</evidence>
<accession>A0AA36DWN6</accession>
<dbReference type="EMBL" id="OX465078">
    <property type="protein sequence ID" value="CAI9273928.1"/>
    <property type="molecule type" value="Genomic_DNA"/>
</dbReference>
<proteinExistence type="predicted"/>
<reference evidence="2" key="1">
    <citation type="submission" date="2023-04" db="EMBL/GenBank/DDBJ databases">
        <authorList>
            <person name="Vijverberg K."/>
            <person name="Xiong W."/>
            <person name="Schranz E."/>
        </authorList>
    </citation>
    <scope>NUCLEOTIDE SEQUENCE</scope>
</reference>
<sequence length="133" mass="15121">MGMPTRGQEPIQPAISGQAMPRRRIIRDSYQLFTGLEDEHNHIGMKNPGTGNNTDSNGGSITLAHKLHCREEPSRVSDDNNKTPNNRAKCKINWAKEKGKCERHQSMEDEIRFFHTQSKIKEAHTASVKEKKQ</sequence>
<gene>
    <name evidence="2" type="ORF">LSALG_LOCUS14045</name>
</gene>
<protein>
    <submittedName>
        <fullName evidence="2">Uncharacterized protein</fullName>
    </submittedName>
</protein>
<dbReference type="AlphaFoldDB" id="A0AA36DWN6"/>
<keyword evidence="3" id="KW-1185">Reference proteome</keyword>
<name>A0AA36DWN6_LACSI</name>
<evidence type="ECO:0000313" key="2">
    <source>
        <dbReference type="EMBL" id="CAI9273928.1"/>
    </source>
</evidence>
<evidence type="ECO:0000256" key="1">
    <source>
        <dbReference type="SAM" id="MobiDB-lite"/>
    </source>
</evidence>
<dbReference type="Proteomes" id="UP001177003">
    <property type="component" value="Chromosome 2"/>
</dbReference>
<feature type="compositionally biased region" description="Low complexity" evidence="1">
    <location>
        <begin position="47"/>
        <end position="60"/>
    </location>
</feature>